<evidence type="ECO:0000313" key="5">
    <source>
        <dbReference type="Proteomes" id="UP001165289"/>
    </source>
</evidence>
<proteinExistence type="inferred from homology"/>
<comment type="caution">
    <text evidence="4">The sequence shown here is derived from an EMBL/GenBank/DDBJ whole genome shotgun (WGS) entry which is preliminary data.</text>
</comment>
<keyword evidence="5" id="KW-1185">Reference proteome</keyword>
<accession>A0AAV7JX47</accession>
<dbReference type="InterPro" id="IPR017920">
    <property type="entry name" value="COMM"/>
</dbReference>
<evidence type="ECO:0000313" key="4">
    <source>
        <dbReference type="EMBL" id="KAI6653251.1"/>
    </source>
</evidence>
<feature type="domain" description="COMM" evidence="3">
    <location>
        <begin position="195"/>
        <end position="259"/>
    </location>
</feature>
<gene>
    <name evidence="4" type="ORF">LOD99_3776</name>
</gene>
<evidence type="ECO:0000259" key="3">
    <source>
        <dbReference type="PROSITE" id="PS51269"/>
    </source>
</evidence>
<organism evidence="4 5">
    <name type="scientific">Oopsacas minuta</name>
    <dbReference type="NCBI Taxonomy" id="111878"/>
    <lineage>
        <taxon>Eukaryota</taxon>
        <taxon>Metazoa</taxon>
        <taxon>Porifera</taxon>
        <taxon>Hexactinellida</taxon>
        <taxon>Hexasterophora</taxon>
        <taxon>Lyssacinosida</taxon>
        <taxon>Leucopsacidae</taxon>
        <taxon>Oopsacas</taxon>
    </lineage>
</organism>
<dbReference type="GO" id="GO:0005634">
    <property type="term" value="C:nucleus"/>
    <property type="evidence" value="ECO:0007669"/>
    <property type="project" value="TreeGrafter"/>
</dbReference>
<evidence type="ECO:0000256" key="2">
    <source>
        <dbReference type="ARBA" id="ARBA00093452"/>
    </source>
</evidence>
<evidence type="ECO:0000256" key="1">
    <source>
        <dbReference type="ARBA" id="ARBA00016556"/>
    </source>
</evidence>
<dbReference type="AlphaFoldDB" id="A0AAV7JX47"/>
<name>A0AAV7JX47_9METZ</name>
<sequence>MGLLITGWERLCLVYPYLMGLILRNYKNCPEVRSNNKQLFICYLLGYMSMRKQASIAGGGLGERAPFYGFQIPPEIKSLFTIKKAMNLEKNNWKNILTFVNGYLVDQEFNNDKFNELIESIPLTEEETKGVISAIIVVARYTLKSPNMRQEHFEEDLRNLKFPEAAIGILVKMLFGANRAVINASVVEAGVSLPRFQALKWRVDITISNTLLQRVLIPTILGELQLTNGKTSMFEMSVEKFHEMRYNVALVLQEMEELDQQCTALKIA</sequence>
<dbReference type="Pfam" id="PF07258">
    <property type="entry name" value="COMM_domain"/>
    <property type="match status" value="1"/>
</dbReference>
<dbReference type="PANTHER" id="PTHR15666:SF1">
    <property type="entry name" value="COMM DOMAIN-CONTAINING PROTEIN 5"/>
    <property type="match status" value="1"/>
</dbReference>
<dbReference type="InterPro" id="IPR037357">
    <property type="entry name" value="COMMD5"/>
</dbReference>
<dbReference type="EMBL" id="JAKMXF010000288">
    <property type="protein sequence ID" value="KAI6653251.1"/>
    <property type="molecule type" value="Genomic_DNA"/>
</dbReference>
<dbReference type="PANTHER" id="PTHR15666">
    <property type="entry name" value="COMM DOMAIN CONTAINING PROTEIN 5"/>
    <property type="match status" value="1"/>
</dbReference>
<comment type="similarity">
    <text evidence="2">Belongs to the COMM domain-containing protein 5 family.</text>
</comment>
<protein>
    <recommendedName>
        <fullName evidence="1">COMM domain-containing protein 5</fullName>
    </recommendedName>
</protein>
<reference evidence="4 5" key="1">
    <citation type="journal article" date="2023" name="BMC Biol.">
        <title>The compact genome of the sponge Oopsacas minuta (Hexactinellida) is lacking key metazoan core genes.</title>
        <authorList>
            <person name="Santini S."/>
            <person name="Schenkelaars Q."/>
            <person name="Jourda C."/>
            <person name="Duchesne M."/>
            <person name="Belahbib H."/>
            <person name="Rocher C."/>
            <person name="Selva M."/>
            <person name="Riesgo A."/>
            <person name="Vervoort M."/>
            <person name="Leys S.P."/>
            <person name="Kodjabachian L."/>
            <person name="Le Bivic A."/>
            <person name="Borchiellini C."/>
            <person name="Claverie J.M."/>
            <person name="Renard E."/>
        </authorList>
    </citation>
    <scope>NUCLEOTIDE SEQUENCE [LARGE SCALE GENOMIC DNA]</scope>
    <source>
        <strain evidence="4">SPO-2</strain>
    </source>
</reference>
<dbReference type="PROSITE" id="PS51269">
    <property type="entry name" value="COMM"/>
    <property type="match status" value="1"/>
</dbReference>
<dbReference type="Proteomes" id="UP001165289">
    <property type="component" value="Unassembled WGS sequence"/>
</dbReference>